<protein>
    <submittedName>
        <fullName evidence="1">Peamaclein</fullName>
    </submittedName>
</protein>
<dbReference type="AlphaFoldDB" id="A0A830BSH7"/>
<organism evidence="1 2">
    <name type="scientific">Phtheirospermum japonicum</name>
    <dbReference type="NCBI Taxonomy" id="374723"/>
    <lineage>
        <taxon>Eukaryota</taxon>
        <taxon>Viridiplantae</taxon>
        <taxon>Streptophyta</taxon>
        <taxon>Embryophyta</taxon>
        <taxon>Tracheophyta</taxon>
        <taxon>Spermatophyta</taxon>
        <taxon>Magnoliopsida</taxon>
        <taxon>eudicotyledons</taxon>
        <taxon>Gunneridae</taxon>
        <taxon>Pentapetalae</taxon>
        <taxon>asterids</taxon>
        <taxon>lamiids</taxon>
        <taxon>Lamiales</taxon>
        <taxon>Orobanchaceae</taxon>
        <taxon>Orobanchaceae incertae sedis</taxon>
        <taxon>Phtheirospermum</taxon>
    </lineage>
</organism>
<proteinExistence type="predicted"/>
<keyword evidence="2" id="KW-1185">Reference proteome</keyword>
<evidence type="ECO:0000313" key="1">
    <source>
        <dbReference type="EMBL" id="GFP89776.1"/>
    </source>
</evidence>
<comment type="caution">
    <text evidence="1">The sequence shown here is derived from an EMBL/GenBank/DDBJ whole genome shotgun (WGS) entry which is preliminary data.</text>
</comment>
<evidence type="ECO:0000313" key="2">
    <source>
        <dbReference type="Proteomes" id="UP000653305"/>
    </source>
</evidence>
<accession>A0A830BSH7</accession>
<dbReference type="Proteomes" id="UP000653305">
    <property type="component" value="Unassembled WGS sequence"/>
</dbReference>
<sequence>MNRVLIATRNVTAGAPRPGDKTGALSTVGYVASSAVVSRPGRTVIRTSALVIVT</sequence>
<reference evidence="1" key="1">
    <citation type="submission" date="2020-07" db="EMBL/GenBank/DDBJ databases">
        <title>Ethylene signaling mediates host invasion by parasitic plants.</title>
        <authorList>
            <person name="Yoshida S."/>
        </authorList>
    </citation>
    <scope>NUCLEOTIDE SEQUENCE</scope>
    <source>
        <strain evidence="1">Okayama</strain>
    </source>
</reference>
<name>A0A830BSH7_9LAMI</name>
<dbReference type="EMBL" id="BMAC01000201">
    <property type="protein sequence ID" value="GFP89776.1"/>
    <property type="molecule type" value="Genomic_DNA"/>
</dbReference>
<gene>
    <name evidence="1" type="ORF">PHJA_001121400</name>
</gene>